<dbReference type="AlphaFoldDB" id="A0A6N1VLA6"/>
<sequence>MTVRVATYNIQFGIGLDGSYNLERIVDAVRDADIIAFQEVTRGFMRNGGRDMVAEIGELLPDRFTVCHMPADIDFGSRVENGKAIQSRFQFGNMIVSRWPILSARGLLLPRSSRMASLNLQRGALEALIETPAGPFRFYSIHLDHIDPDERISQIAALKDIAFSAPRTGMAVTGLGEYGFPELPRAEDFLLLGDFNFEPDLAEYRDMLAENGTLVDATAADSGWSWTDPEKRKPNKRLDYGFATPALAERIGNVRVDRSAEGSDHMPVWMQINI</sequence>
<protein>
    <submittedName>
        <fullName evidence="2">Endonuclease/exonuclease/phosphatase family protein</fullName>
    </submittedName>
</protein>
<dbReference type="KEGG" id="orm:HTY61_16840"/>
<dbReference type="InterPro" id="IPR005135">
    <property type="entry name" value="Endo/exonuclease/phosphatase"/>
</dbReference>
<dbReference type="Gene3D" id="3.60.10.10">
    <property type="entry name" value="Endonuclease/exonuclease/phosphatase"/>
    <property type="match status" value="1"/>
</dbReference>
<reference evidence="2 3" key="1">
    <citation type="submission" date="2020-06" db="EMBL/GenBank/DDBJ databases">
        <title>Oricola thermophila sp. nov. isolated from a tidal sediments.</title>
        <authorList>
            <person name="Kwon K.K."/>
            <person name="Yang S.-H."/>
            <person name="Park M.-J."/>
        </authorList>
    </citation>
    <scope>NUCLEOTIDE SEQUENCE [LARGE SCALE GENOMIC DNA]</scope>
    <source>
        <strain evidence="2 3">MEBiC13590</strain>
    </source>
</reference>
<dbReference type="PANTHER" id="PTHR14859">
    <property type="entry name" value="CALCOFLUOR WHITE HYPERSENSITIVE PROTEIN PRECURSOR"/>
    <property type="match status" value="1"/>
</dbReference>
<dbReference type="InterPro" id="IPR036691">
    <property type="entry name" value="Endo/exonu/phosph_ase_sf"/>
</dbReference>
<keyword evidence="2" id="KW-0269">Exonuclease</keyword>
<dbReference type="EMBL" id="CP054836">
    <property type="protein sequence ID" value="QKV19999.1"/>
    <property type="molecule type" value="Genomic_DNA"/>
</dbReference>
<keyword evidence="2" id="KW-0540">Nuclease</keyword>
<dbReference type="GO" id="GO:0016020">
    <property type="term" value="C:membrane"/>
    <property type="evidence" value="ECO:0007669"/>
    <property type="project" value="GOC"/>
</dbReference>
<feature type="domain" description="Endonuclease/exonuclease/phosphatase" evidence="1">
    <location>
        <begin position="6"/>
        <end position="265"/>
    </location>
</feature>
<evidence type="ECO:0000313" key="3">
    <source>
        <dbReference type="Proteomes" id="UP000509367"/>
    </source>
</evidence>
<evidence type="ECO:0000259" key="1">
    <source>
        <dbReference type="Pfam" id="PF03372"/>
    </source>
</evidence>
<dbReference type="PANTHER" id="PTHR14859:SF1">
    <property type="entry name" value="PGAP2-INTERACTING PROTEIN"/>
    <property type="match status" value="1"/>
</dbReference>
<dbReference type="RefSeq" id="WP_175277890.1">
    <property type="nucleotide sequence ID" value="NZ_CP054836.1"/>
</dbReference>
<proteinExistence type="predicted"/>
<dbReference type="GO" id="GO:0004527">
    <property type="term" value="F:exonuclease activity"/>
    <property type="evidence" value="ECO:0007669"/>
    <property type="project" value="UniProtKB-KW"/>
</dbReference>
<keyword evidence="2" id="KW-0378">Hydrolase</keyword>
<dbReference type="InterPro" id="IPR051916">
    <property type="entry name" value="GPI-anchor_lipid_remodeler"/>
</dbReference>
<accession>A0A6N1VLA6</accession>
<dbReference type="GO" id="GO:0006506">
    <property type="term" value="P:GPI anchor biosynthetic process"/>
    <property type="evidence" value="ECO:0007669"/>
    <property type="project" value="TreeGrafter"/>
</dbReference>
<keyword evidence="2" id="KW-0255">Endonuclease</keyword>
<organism evidence="2 3">
    <name type="scientific">Oricola thermophila</name>
    <dbReference type="NCBI Taxonomy" id="2742145"/>
    <lineage>
        <taxon>Bacteria</taxon>
        <taxon>Pseudomonadati</taxon>
        <taxon>Pseudomonadota</taxon>
        <taxon>Alphaproteobacteria</taxon>
        <taxon>Hyphomicrobiales</taxon>
        <taxon>Ahrensiaceae</taxon>
        <taxon>Oricola</taxon>
    </lineage>
</organism>
<name>A0A6N1VLA6_9HYPH</name>
<dbReference type="Proteomes" id="UP000509367">
    <property type="component" value="Chromosome"/>
</dbReference>
<evidence type="ECO:0000313" key="2">
    <source>
        <dbReference type="EMBL" id="QKV19999.1"/>
    </source>
</evidence>
<dbReference type="GO" id="GO:0004519">
    <property type="term" value="F:endonuclease activity"/>
    <property type="evidence" value="ECO:0007669"/>
    <property type="project" value="UniProtKB-KW"/>
</dbReference>
<dbReference type="SUPFAM" id="SSF56219">
    <property type="entry name" value="DNase I-like"/>
    <property type="match status" value="1"/>
</dbReference>
<gene>
    <name evidence="2" type="ORF">HTY61_16840</name>
</gene>
<keyword evidence="3" id="KW-1185">Reference proteome</keyword>
<dbReference type="Pfam" id="PF03372">
    <property type="entry name" value="Exo_endo_phos"/>
    <property type="match status" value="1"/>
</dbReference>